<sequence>MVRGVSMDLSHTTISRFLYGPNPHHTWAASTAKFDYQWEIVRTGAFGRNADQREAVISWLARHLALDGEREKWVAAPWLGIRKATFTLAAKFFWLLVRNSLSPTMADNIVTWDRAVMVAALVARMDINFPCLLLGELHERDFKPTTTYYFPCMIFQLCRDAGVPIWHCDKLVHATGTLDIRLIQDDTNVAAPRRGPRVDVPMGEDLIHTMGQMQGDGPPTTAPSNEHPTFSSQTASQVPSSSRATLLSGMTMIPLARGQKLEGQMATLLHQIKPWMRNLIVESEVRVEKRMEAKTDQKVQAVHKRLDAFELRVLERPAPTTDMSSFRTELSSLRADVDAILATPAVKPQAALSALGDDTVLGALFSGDDLE</sequence>
<organism evidence="3 4">
    <name type="scientific">Solanum tuberosum</name>
    <name type="common">Potato</name>
    <dbReference type="NCBI Taxonomy" id="4113"/>
    <lineage>
        <taxon>Eukaryota</taxon>
        <taxon>Viridiplantae</taxon>
        <taxon>Streptophyta</taxon>
        <taxon>Embryophyta</taxon>
        <taxon>Tracheophyta</taxon>
        <taxon>Spermatophyta</taxon>
        <taxon>Magnoliopsida</taxon>
        <taxon>eudicotyledons</taxon>
        <taxon>Gunneridae</taxon>
        <taxon>Pentapetalae</taxon>
        <taxon>asterids</taxon>
        <taxon>lamiids</taxon>
        <taxon>Solanales</taxon>
        <taxon>Solanaceae</taxon>
        <taxon>Solanoideae</taxon>
        <taxon>Solaneae</taxon>
        <taxon>Solanum</taxon>
    </lineage>
</organism>
<dbReference type="AlphaFoldDB" id="M1DE30"/>
<evidence type="ECO:0000313" key="4">
    <source>
        <dbReference type="Proteomes" id="UP000011115"/>
    </source>
</evidence>
<evidence type="ECO:0000259" key="2">
    <source>
        <dbReference type="Pfam" id="PF20167"/>
    </source>
</evidence>
<dbReference type="Pfam" id="PF20167">
    <property type="entry name" value="Transposase_32"/>
    <property type="match status" value="1"/>
</dbReference>
<accession>M1DE30</accession>
<dbReference type="EnsemblPlants" id="PGSC0003DMT400087557">
    <property type="protein sequence ID" value="PGSC0003DMT400087557"/>
    <property type="gene ID" value="PGSC0003DMG400037128"/>
</dbReference>
<dbReference type="Proteomes" id="UP000011115">
    <property type="component" value="Unassembled WGS sequence"/>
</dbReference>
<dbReference type="HOGENOM" id="CLU_028647_0_0_1"/>
<name>M1DE30_SOLTU</name>
<dbReference type="PaxDb" id="4113-PGSC0003DMT400087557"/>
<feature type="domain" description="Putative plant transposon protein" evidence="2">
    <location>
        <begin position="1"/>
        <end position="164"/>
    </location>
</feature>
<reference evidence="4" key="1">
    <citation type="journal article" date="2011" name="Nature">
        <title>Genome sequence and analysis of the tuber crop potato.</title>
        <authorList>
            <consortium name="The Potato Genome Sequencing Consortium"/>
        </authorList>
    </citation>
    <scope>NUCLEOTIDE SEQUENCE [LARGE SCALE GENOMIC DNA]</scope>
    <source>
        <strain evidence="4">cv. DM1-3 516 R44</strain>
    </source>
</reference>
<evidence type="ECO:0000313" key="3">
    <source>
        <dbReference type="EnsemblPlants" id="PGSC0003DMT400087557"/>
    </source>
</evidence>
<dbReference type="InterPro" id="IPR046796">
    <property type="entry name" value="Transposase_32_dom"/>
</dbReference>
<keyword evidence="4" id="KW-1185">Reference proteome</keyword>
<evidence type="ECO:0000256" key="1">
    <source>
        <dbReference type="SAM" id="MobiDB-lite"/>
    </source>
</evidence>
<proteinExistence type="predicted"/>
<dbReference type="Gramene" id="PGSC0003DMT400087557">
    <property type="protein sequence ID" value="PGSC0003DMT400087557"/>
    <property type="gene ID" value="PGSC0003DMG400037128"/>
</dbReference>
<protein>
    <submittedName>
        <fullName evidence="3">Integrase core domain containing protein</fullName>
    </submittedName>
</protein>
<dbReference type="InParanoid" id="M1DE30"/>
<feature type="region of interest" description="Disordered" evidence="1">
    <location>
        <begin position="211"/>
        <end position="239"/>
    </location>
</feature>
<reference evidence="3" key="2">
    <citation type="submission" date="2015-06" db="UniProtKB">
        <authorList>
            <consortium name="EnsemblPlants"/>
        </authorList>
    </citation>
    <scope>IDENTIFICATION</scope>
    <source>
        <strain evidence="3">DM1-3 516 R44</strain>
    </source>
</reference>